<reference evidence="2" key="1">
    <citation type="submission" date="2013-11" db="EMBL/GenBank/DDBJ databases">
        <authorList>
            <person name="Aslett M."/>
        </authorList>
    </citation>
    <scope>NUCLEOTIDE SEQUENCE [LARGE SCALE GENOMIC DNA]</scope>
    <source>
        <strain evidence="2">Edinburgh</strain>
    </source>
</reference>
<evidence type="ECO:0000313" key="4">
    <source>
        <dbReference type="WBParaSite" id="TMUE_1000002829.2"/>
    </source>
</evidence>
<dbReference type="InterPro" id="IPR007304">
    <property type="entry name" value="TAP46-like"/>
</dbReference>
<dbReference type="GO" id="GO:0009966">
    <property type="term" value="P:regulation of signal transduction"/>
    <property type="evidence" value="ECO:0007669"/>
    <property type="project" value="InterPro"/>
</dbReference>
<dbReference type="Gene3D" id="1.25.40.540">
    <property type="entry name" value="TAP42-like family"/>
    <property type="match status" value="1"/>
</dbReference>
<dbReference type="GO" id="GO:0035303">
    <property type="term" value="P:regulation of dephosphorylation"/>
    <property type="evidence" value="ECO:0007669"/>
    <property type="project" value="TreeGrafter"/>
</dbReference>
<feature type="region of interest" description="Disordered" evidence="1">
    <location>
        <begin position="238"/>
        <end position="282"/>
    </location>
</feature>
<dbReference type="WBParaSite" id="TMUE_1000002829.2">
    <property type="protein sequence ID" value="TMUE_1000002829.2"/>
    <property type="gene ID" value="WBGene00294881"/>
</dbReference>
<dbReference type="GO" id="GO:0051721">
    <property type="term" value="F:protein phosphatase 2A binding"/>
    <property type="evidence" value="ECO:0007669"/>
    <property type="project" value="TreeGrafter"/>
</dbReference>
<organism evidence="2 3">
    <name type="scientific">Trichuris muris</name>
    <name type="common">Mouse whipworm</name>
    <dbReference type="NCBI Taxonomy" id="70415"/>
    <lineage>
        <taxon>Eukaryota</taxon>
        <taxon>Metazoa</taxon>
        <taxon>Ecdysozoa</taxon>
        <taxon>Nematoda</taxon>
        <taxon>Enoplea</taxon>
        <taxon>Dorylaimia</taxon>
        <taxon>Trichinellida</taxon>
        <taxon>Trichuridae</taxon>
        <taxon>Trichuris</taxon>
    </lineage>
</organism>
<name>A0A5S6Q6L1_TRIMR</name>
<feature type="compositionally biased region" description="Basic and acidic residues" evidence="1">
    <location>
        <begin position="273"/>
        <end position="282"/>
    </location>
</feature>
<dbReference type="AlphaFoldDB" id="A0A5S6Q6L1"/>
<accession>A0A5S6Q6L1</accession>
<protein>
    <submittedName>
        <fullName evidence="3 4">Uncharacterized protein</fullName>
    </submittedName>
</protein>
<dbReference type="PANTHER" id="PTHR10933:SF9">
    <property type="entry name" value="IMMUNOGLOBULIN-BINDING PROTEIN 1"/>
    <property type="match status" value="1"/>
</dbReference>
<sequence>MNPERWNVVSPLYNRFMKLSDRAEKLIESPVPTDDMLKDCPSLVNKLENLIVEVEKLDLYGGMEKVDDIPTKYLQMMRISAFLGLLLAGDEFDSRIDCMGKAILYMMQYLTVLKRFGIFNDPDANRLLLDEPEEDYKDELEKYLRSEFEEEKKDERYKGHLMVMIRLERMKARDDSAHNEKAKREICLDKLRTYGFYTAQKLAHSMQNYSLLEILKMYELRQEIIDKHQDLIAAHCISNSPERGNDSEEQSKSSEKCRDESSAESVSSEADAEAAKPKELTE</sequence>
<evidence type="ECO:0000256" key="1">
    <source>
        <dbReference type="SAM" id="MobiDB-lite"/>
    </source>
</evidence>
<evidence type="ECO:0000313" key="2">
    <source>
        <dbReference type="Proteomes" id="UP000046395"/>
    </source>
</evidence>
<dbReference type="PANTHER" id="PTHR10933">
    <property type="entry name" value="IMMUNOGLOBULIN-BINDING PROTEIN 1"/>
    <property type="match status" value="1"/>
</dbReference>
<reference evidence="2" key="2">
    <citation type="submission" date="2014-03" db="EMBL/GenBank/DDBJ databases">
        <title>The whipworm genome and dual-species transcriptomics of an intimate host-pathogen interaction.</title>
        <authorList>
            <person name="Foth B.J."/>
            <person name="Tsai I.J."/>
            <person name="Reid A.J."/>
            <person name="Bancroft A.J."/>
            <person name="Nichol S."/>
            <person name="Tracey A."/>
            <person name="Holroyd N."/>
            <person name="Cotton J.A."/>
            <person name="Stanley E.J."/>
            <person name="Zarowiecki M."/>
            <person name="Liu J.Z."/>
            <person name="Huckvale T."/>
            <person name="Cooper P.J."/>
            <person name="Grencis R.K."/>
            <person name="Berriman M."/>
        </authorList>
    </citation>
    <scope>NUCLEOTIDE SEQUENCE [LARGE SCALE GENOMIC DNA]</scope>
    <source>
        <strain evidence="2">Edinburgh</strain>
    </source>
</reference>
<dbReference type="WBParaSite" id="TMUE_1000002829.1">
    <property type="protein sequence ID" value="TMUE_1000002829.1"/>
    <property type="gene ID" value="WBGene00294881"/>
</dbReference>
<dbReference type="Pfam" id="PF04177">
    <property type="entry name" value="TAP42"/>
    <property type="match status" value="1"/>
</dbReference>
<dbReference type="Proteomes" id="UP000046395">
    <property type="component" value="Unassembled WGS sequence"/>
</dbReference>
<dbReference type="GO" id="GO:0005829">
    <property type="term" value="C:cytosol"/>
    <property type="evidence" value="ECO:0007669"/>
    <property type="project" value="TreeGrafter"/>
</dbReference>
<reference evidence="3" key="3">
    <citation type="submission" date="2019-12" db="UniProtKB">
        <authorList>
            <consortium name="WormBaseParasite"/>
        </authorList>
    </citation>
    <scope>IDENTIFICATION</scope>
</reference>
<proteinExistence type="predicted"/>
<feature type="compositionally biased region" description="Basic and acidic residues" evidence="1">
    <location>
        <begin position="243"/>
        <end position="261"/>
    </location>
</feature>
<keyword evidence="2" id="KW-1185">Reference proteome</keyword>
<evidence type="ECO:0000313" key="3">
    <source>
        <dbReference type="WBParaSite" id="TMUE_1000002829.1"/>
    </source>
</evidence>
<dbReference type="InterPro" id="IPR038511">
    <property type="entry name" value="TAP42/TAP46-like_sf"/>
</dbReference>